<evidence type="ECO:0000313" key="3">
    <source>
        <dbReference type="Proteomes" id="UP000182057"/>
    </source>
</evidence>
<proteinExistence type="predicted"/>
<dbReference type="RefSeq" id="WP_141728966.1">
    <property type="nucleotide sequence ID" value="NZ_FMMM01000040.1"/>
</dbReference>
<feature type="chain" id="PRO_5008922432" description="IgGFc-binding protein N-terminal domain-containing protein" evidence="1">
    <location>
        <begin position="40"/>
        <end position="1887"/>
    </location>
</feature>
<dbReference type="EMBL" id="FMMM01000040">
    <property type="protein sequence ID" value="SCQ20622.1"/>
    <property type="molecule type" value="Genomic_DNA"/>
</dbReference>
<protein>
    <recommendedName>
        <fullName evidence="4">IgGFc-binding protein N-terminal domain-containing protein</fullName>
    </recommendedName>
</protein>
<feature type="signal peptide" evidence="1">
    <location>
        <begin position="1"/>
        <end position="39"/>
    </location>
</feature>
<dbReference type="Proteomes" id="UP000182057">
    <property type="component" value="Unassembled WGS sequence"/>
</dbReference>
<dbReference type="Gene3D" id="2.60.40.2700">
    <property type="match status" value="1"/>
</dbReference>
<organism evidence="2 3">
    <name type="scientific">Tannerella forsythia</name>
    <name type="common">Bacteroides forsythus</name>
    <dbReference type="NCBI Taxonomy" id="28112"/>
    <lineage>
        <taxon>Bacteria</taxon>
        <taxon>Pseudomonadati</taxon>
        <taxon>Bacteroidota</taxon>
        <taxon>Bacteroidia</taxon>
        <taxon>Bacteroidales</taxon>
        <taxon>Tannerellaceae</taxon>
        <taxon>Tannerella</taxon>
    </lineage>
</organism>
<keyword evidence="1" id="KW-0732">Signal</keyword>
<gene>
    <name evidence="2" type="ORF">TFUB20_01104</name>
</gene>
<reference evidence="2 3" key="1">
    <citation type="submission" date="2016-09" db="EMBL/GenBank/DDBJ databases">
        <authorList>
            <person name="Capua I."/>
            <person name="De Benedictis P."/>
            <person name="Joannis T."/>
            <person name="Lombin L.H."/>
            <person name="Cattoli G."/>
        </authorList>
    </citation>
    <scope>NUCLEOTIDE SEQUENCE [LARGE SCALE GENOMIC DNA]</scope>
    <source>
        <strain evidence="2 3">UB20</strain>
    </source>
</reference>
<evidence type="ECO:0000256" key="1">
    <source>
        <dbReference type="SAM" id="SignalP"/>
    </source>
</evidence>
<sequence length="1887" mass="206540" precursor="true">MKRKSTHNLNAPFFCLWRKSRTSLLLCMLLLATAIATQAQKVNWTSGYPKLDEVPLVMLEDERALLIRFTPLNADINNATIEITLPPQVDFGAISGTRVLTSTPLNISNTFGGALATGRTASIAITSNGNKLLRNTEVEIHVNVKAVSCGTPGAANFDIQVKAGATNVMDGQKTITTNRVKPSIAIVSTDGTINFPTQASVNTVTYYLKTNTANKASSAKVTFTTDLVTTLSDFKLKGVPFTPVEATVGGKKTYTYAFTPSALGSKIDDTNDKVITFQGASTGCGSHLVEASVQYPHDSDCTTATGSSVTLAFPSPPLPNMEHISTTYVNHADAPITSPQVNMDGTTPTIVKTTFRNTGGSARNIRLHFRNYGSYNYLDISDIYMQVEGGPKRKITASEITEASNKTNGETFGYLKPSALGKPYAIHILIPEEVPAGKTITFWVPTINGDIYDNTTRNVYHNYGTNTINGITSNIIQVKSPCGDDGIALAQAFRIVYLNAPHYRELPPSLSLKGGQTKKQTVFIAPGSTNEAITEFHVKTPAWLTILSMKITSNSDGTGVLYGQATVAPGATHASVSIQNRGNQGTAYLHVEYKAAPCGLNVNQTDQVHYWANQKWGAQTLEKISQVFQEAIHTCDIVGISFDEFYSRRTSKGLKDTNNDRVPDDGSVAPDNEIRHDLFVAEDEGYFYWKGTIQAPGGYKYIDMPVKAVGFRFDSNVVPDPQNATVTLNGTPAAGQVTFARSTINTGYFRYHYPAGLTTHTIVEIKVPFKIRSGTNNPNSMDSELYVSATPVSNPLNSATDPARKGKEKASLPIGTYNLDRLNWWNNDAIEESFPDNNPKGPFSLGYTDIFHSGKFPSPYFPKEVRFHEYLEKLEFKLPKGYRIIDPLTIQYYNGSGPIENTTLAPASSTGGHMIYDVKNLYDLTYDGSGALQAGKWQRPDDFWRLTTRGKIKALPSAKRDASIMKRISTWKNPKTGQTHTHVRDVTFKYTGPGNSLEVSVPEVPAYGPTVSSPALTVTNQTSNPIQDMWFYFEGNISDVKLKDADAGTIYNGTGLGNRWVKVANVPGTASKTFEMSYTYNFNDCTGDKVKVYTGAGFNSAWTPNTNAPLDPEGDNFSAIDSFIIKPSADATVAGSITAVRDTFKHESVEPYTIKVNFTTATSTGALKNPEMKDFTVPSGQVYKAGSARLEYPTGTLTPIPAALEAALVAAFGAGEDAERTIASIKLADAKGSDIILPGNLDTEATDADRTASIVMEFNAKCNTDFTGIQYKGQIAGMSPCGTVAAGSGTHIVSRKLYPNVTYNYLFEDIKIAPVSGTHAFNELQTQDTLKLTIKKITGTVNTMVPTDHLMLRMPKELNVEGDSIFYRGSGSMSGLTKRDTITYKDSVDAQGVRYVRLPMPINEYNAAANKGVGAEITCHVPVKYTPNGHSRKDNPVDSIIASVNIYAIFGSCPPIVVPVGTGKDSIGLFTAKEIPARLYVGELDTIEILSAGFGGSWYLEKAGGILQHTGKKWPHAPTDSTKLGELMYYFTPVIDGHNFGGRLPYPVKIWIHPWFIRNLDPMKYICKDHDTLFVKGGGMDIKYQWFHEGSAIAGATDTSLIVRKPGKYHVEITDTVPETVSSDTMEVYFREIPAFIKDLPLHARECDNWRYLLSVETTGKFMTYQWYRNGLPIPGATKNSYYALAKDSSAFFRVSVKNPCGDSIVSNQCYLSFCDEKIDGINRLIELIVPPSAETNPRPGQLIFVKSQQDFTFTIKAKNGYSLKYATVTTDSPIWNEQGGIKRTILSDSVMEVTILTVTRNLKVTVSGVSPVGNQEIIRKVSRAWAYEGKIYVETDRPTTVYVFTTMGHLYRREKVQVGLTTFDAPQPGVYFVKFDNGYSGKILIE</sequence>
<evidence type="ECO:0000313" key="2">
    <source>
        <dbReference type="EMBL" id="SCQ20622.1"/>
    </source>
</evidence>
<dbReference type="OrthoDB" id="9805017at2"/>
<evidence type="ECO:0008006" key="4">
    <source>
        <dbReference type="Google" id="ProtNLM"/>
    </source>
</evidence>
<name>A0A1D3UKF6_TANFO</name>
<accession>A0A1D3UKF6</accession>